<sequence length="144" mass="17696">IFSNLLCVQWGEKKLRQPKADIPFFWGFMHMLYKELKHKERISHIDHESKKLRTFLPKLFQWQNRKRKQETLVNRLTNALISNNNEKKNVQTRKHKFEELVISYYRHLEEVFNVIEDCRKYYTFTINSPPVDEETRHFLLCKKI</sequence>
<comment type="caution">
    <text evidence="1">The sequence shown here is derived from an EMBL/GenBank/DDBJ whole genome shotgun (WGS) entry which is preliminary data.</text>
</comment>
<dbReference type="AlphaFoldDB" id="A0A8X6PM63"/>
<evidence type="ECO:0000313" key="2">
    <source>
        <dbReference type="Proteomes" id="UP000887013"/>
    </source>
</evidence>
<organism evidence="1 2">
    <name type="scientific">Nephila pilipes</name>
    <name type="common">Giant wood spider</name>
    <name type="synonym">Nephila maculata</name>
    <dbReference type="NCBI Taxonomy" id="299642"/>
    <lineage>
        <taxon>Eukaryota</taxon>
        <taxon>Metazoa</taxon>
        <taxon>Ecdysozoa</taxon>
        <taxon>Arthropoda</taxon>
        <taxon>Chelicerata</taxon>
        <taxon>Arachnida</taxon>
        <taxon>Araneae</taxon>
        <taxon>Araneomorphae</taxon>
        <taxon>Entelegynae</taxon>
        <taxon>Araneoidea</taxon>
        <taxon>Nephilidae</taxon>
        <taxon>Nephila</taxon>
    </lineage>
</organism>
<gene>
    <name evidence="1" type="primary">AVEN_124546_1</name>
    <name evidence="1" type="ORF">NPIL_53991</name>
</gene>
<dbReference type="OrthoDB" id="10526838at2759"/>
<reference evidence="1" key="1">
    <citation type="submission" date="2020-08" db="EMBL/GenBank/DDBJ databases">
        <title>Multicomponent nature underlies the extraordinary mechanical properties of spider dragline silk.</title>
        <authorList>
            <person name="Kono N."/>
            <person name="Nakamura H."/>
            <person name="Mori M."/>
            <person name="Yoshida Y."/>
            <person name="Ohtoshi R."/>
            <person name="Malay A.D."/>
            <person name="Moran D.A.P."/>
            <person name="Tomita M."/>
            <person name="Numata K."/>
            <person name="Arakawa K."/>
        </authorList>
    </citation>
    <scope>NUCLEOTIDE SEQUENCE</scope>
</reference>
<evidence type="ECO:0000313" key="1">
    <source>
        <dbReference type="EMBL" id="GFT78202.1"/>
    </source>
</evidence>
<protein>
    <submittedName>
        <fullName evidence="1">Ras-GEF domain-containing protein</fullName>
    </submittedName>
</protein>
<dbReference type="EMBL" id="BMAW01022536">
    <property type="protein sequence ID" value="GFT78202.1"/>
    <property type="molecule type" value="Genomic_DNA"/>
</dbReference>
<dbReference type="Proteomes" id="UP000887013">
    <property type="component" value="Unassembled WGS sequence"/>
</dbReference>
<keyword evidence="2" id="KW-1185">Reference proteome</keyword>
<accession>A0A8X6PM63</accession>
<name>A0A8X6PM63_NEPPI</name>
<proteinExistence type="predicted"/>
<feature type="non-terminal residue" evidence="1">
    <location>
        <position position="1"/>
    </location>
</feature>